<protein>
    <submittedName>
        <fullName evidence="2">HD domain-containing protein</fullName>
    </submittedName>
</protein>
<evidence type="ECO:0000259" key="1">
    <source>
        <dbReference type="SMART" id="SM00471"/>
    </source>
</evidence>
<dbReference type="InterPro" id="IPR003607">
    <property type="entry name" value="HD/PDEase_dom"/>
</dbReference>
<accession>A0A239YQE7</accession>
<dbReference type="Gene3D" id="1.20.58.1910">
    <property type="match status" value="1"/>
</dbReference>
<gene>
    <name evidence="2" type="primary">yedJ</name>
    <name evidence="2" type="ORF">SAMEA4384403_00667</name>
</gene>
<dbReference type="KEGG" id="sste:SAMEA4384403_0667"/>
<dbReference type="OrthoDB" id="9797344at2"/>
<dbReference type="CDD" id="cd00077">
    <property type="entry name" value="HDc"/>
    <property type="match status" value="1"/>
</dbReference>
<evidence type="ECO:0000313" key="3">
    <source>
        <dbReference type="Proteomes" id="UP000242084"/>
    </source>
</evidence>
<organism evidence="2 3">
    <name type="scientific">Mammaliicoccus stepanovicii</name>
    <dbReference type="NCBI Taxonomy" id="643214"/>
    <lineage>
        <taxon>Bacteria</taxon>
        <taxon>Bacillati</taxon>
        <taxon>Bacillota</taxon>
        <taxon>Bacilli</taxon>
        <taxon>Bacillales</taxon>
        <taxon>Staphylococcaceae</taxon>
        <taxon>Mammaliicoccus</taxon>
    </lineage>
</organism>
<dbReference type="InterPro" id="IPR006674">
    <property type="entry name" value="HD_domain"/>
</dbReference>
<reference evidence="2 3" key="1">
    <citation type="submission" date="2017-06" db="EMBL/GenBank/DDBJ databases">
        <authorList>
            <consortium name="Pathogen Informatics"/>
        </authorList>
    </citation>
    <scope>NUCLEOTIDE SEQUENCE [LARGE SCALE GENOMIC DNA]</scope>
    <source>
        <strain evidence="2 3">NCTC13839</strain>
    </source>
</reference>
<proteinExistence type="predicted"/>
<dbReference type="SUPFAM" id="SSF109604">
    <property type="entry name" value="HD-domain/PDEase-like"/>
    <property type="match status" value="1"/>
</dbReference>
<sequence length="221" mass="25642">MNKIEVIQSAEEYAQQLHESDTTGHDFEHILRVRHIALQIAKTEEVDSFVVELASLLHDTVDKKLFKDLNQAWQHLNNWMNAVSLPLNIQQELVHILKYISYNGGKNKGKLNSLAGKVVQDADRIDALGAIGIARTFQFSGHFKEPMHISSIKPRDLNTMTAEQYHNEPNTAINHFYEKLLLLKDQMNTTKGYEIAETRHDFMIQFLNQFFDEWHINQEQD</sequence>
<dbReference type="RefSeq" id="WP_095086709.1">
    <property type="nucleotide sequence ID" value="NZ_BMDM01000003.1"/>
</dbReference>
<dbReference type="Gene3D" id="1.10.472.50">
    <property type="entry name" value="HD-domain/PDEase-like"/>
    <property type="match status" value="1"/>
</dbReference>
<dbReference type="EMBL" id="LT906462">
    <property type="protein sequence ID" value="SNV60596.1"/>
    <property type="molecule type" value="Genomic_DNA"/>
</dbReference>
<name>A0A239YQE7_9STAP</name>
<feature type="domain" description="HD/PDEase" evidence="1">
    <location>
        <begin position="22"/>
        <end position="137"/>
    </location>
</feature>
<dbReference type="PANTHER" id="PTHR33594">
    <property type="entry name" value="SUPERFAMILY HYDROLASE, PUTATIVE (AFU_ORTHOLOGUE AFUA_1G03035)-RELATED"/>
    <property type="match status" value="1"/>
</dbReference>
<dbReference type="PANTHER" id="PTHR33594:SF1">
    <property type="entry name" value="HD_PDEASE DOMAIN-CONTAINING PROTEIN"/>
    <property type="match status" value="1"/>
</dbReference>
<dbReference type="AlphaFoldDB" id="A0A239YQE7"/>
<dbReference type="SMART" id="SM00471">
    <property type="entry name" value="HDc"/>
    <property type="match status" value="1"/>
</dbReference>
<evidence type="ECO:0000313" key="2">
    <source>
        <dbReference type="EMBL" id="SNV60596.1"/>
    </source>
</evidence>
<dbReference type="Pfam" id="PF01966">
    <property type="entry name" value="HD"/>
    <property type="match status" value="1"/>
</dbReference>
<dbReference type="Proteomes" id="UP000242084">
    <property type="component" value="Chromosome 1"/>
</dbReference>
<keyword evidence="3" id="KW-1185">Reference proteome</keyword>